<keyword evidence="5" id="KW-0805">Transcription regulation</keyword>
<accession>A0A061FLY1</accession>
<keyword evidence="4" id="KW-0862">Zinc</keyword>
<dbReference type="InterPro" id="IPR036236">
    <property type="entry name" value="Znf_C2H2_sf"/>
</dbReference>
<evidence type="ECO:0000256" key="3">
    <source>
        <dbReference type="ARBA" id="ARBA00022771"/>
    </source>
</evidence>
<dbReference type="Pfam" id="PF13912">
    <property type="entry name" value="zf-C2H2_6"/>
    <property type="match status" value="1"/>
</dbReference>
<dbReference type="HOGENOM" id="CLU_068782_0_0_1"/>
<dbReference type="SUPFAM" id="SSF57667">
    <property type="entry name" value="beta-beta-alpha zinc fingers"/>
    <property type="match status" value="1"/>
</dbReference>
<evidence type="ECO:0000256" key="7">
    <source>
        <dbReference type="ARBA" id="ARBA00023242"/>
    </source>
</evidence>
<sequence>MEQDQYWMWMRRRRILKSHFQVSMNSLSEYSWEEKAFAEDAAGSLGGCIWPPRSYSCSFCRREFRSAQALGGHMNVHRRDRARLKQSALSSHNEVVVPHHQNHRKISPKSSDEPKILPHQAGPLDSTDDLDHNSTASTFSASRVSVLSTQENFSTTSPVQEQHKGQLFGSDSTAKRSLNNIFLDSKPEAEKSIKLARGGDSVCLDSDDDHVETNLSVGLNPVFFQNRPTVITCGEEAISCKRPKIAVSTLPFIVSEETYSPLQWQVLGLKPAGSMEDLDLELRLGVLPKVK</sequence>
<evidence type="ECO:0000256" key="5">
    <source>
        <dbReference type="ARBA" id="ARBA00023015"/>
    </source>
</evidence>
<dbReference type="PANTHER" id="PTHR45801:SF94">
    <property type="entry name" value="ZINC FINGER PROTEIN 10"/>
    <property type="match status" value="1"/>
</dbReference>
<dbReference type="SMART" id="SM00355">
    <property type="entry name" value="ZnF_C2H2"/>
    <property type="match status" value="1"/>
</dbReference>
<dbReference type="Gene3D" id="3.30.160.60">
    <property type="entry name" value="Classic Zinc Finger"/>
    <property type="match status" value="1"/>
</dbReference>
<keyword evidence="3 8" id="KW-0863">Zinc-finger</keyword>
<dbReference type="Proteomes" id="UP000026915">
    <property type="component" value="Chromosome 10"/>
</dbReference>
<keyword evidence="6" id="KW-0804">Transcription</keyword>
<dbReference type="PANTHER" id="PTHR45801">
    <property type="entry name" value="OS07G0101800 PROTEIN"/>
    <property type="match status" value="1"/>
</dbReference>
<dbReference type="PROSITE" id="PS50157">
    <property type="entry name" value="ZINC_FINGER_C2H2_2"/>
    <property type="match status" value="1"/>
</dbReference>
<protein>
    <submittedName>
        <fullName evidence="11">C2H2 and C2HC zinc fingers superfamily protein, putative</fullName>
    </submittedName>
</protein>
<dbReference type="GO" id="GO:0005634">
    <property type="term" value="C:nucleus"/>
    <property type="evidence" value="ECO:0007669"/>
    <property type="project" value="UniProtKB-SubCell"/>
</dbReference>
<proteinExistence type="predicted"/>
<dbReference type="GO" id="GO:0008270">
    <property type="term" value="F:zinc ion binding"/>
    <property type="evidence" value="ECO:0007669"/>
    <property type="project" value="UniProtKB-KW"/>
</dbReference>
<evidence type="ECO:0000313" key="11">
    <source>
        <dbReference type="EMBL" id="EOY18086.1"/>
    </source>
</evidence>
<comment type="subcellular location">
    <subcellularLocation>
        <location evidence="1">Nucleus</location>
    </subcellularLocation>
</comment>
<feature type="domain" description="C2H2-type" evidence="10">
    <location>
        <begin position="55"/>
        <end position="82"/>
    </location>
</feature>
<dbReference type="STRING" id="3641.A0A061FLY1"/>
<evidence type="ECO:0000256" key="1">
    <source>
        <dbReference type="ARBA" id="ARBA00004123"/>
    </source>
</evidence>
<evidence type="ECO:0000313" key="12">
    <source>
        <dbReference type="Proteomes" id="UP000026915"/>
    </source>
</evidence>
<dbReference type="OMA" id="MLMKRRQ"/>
<organism evidence="11 12">
    <name type="scientific">Theobroma cacao</name>
    <name type="common">Cacao</name>
    <name type="synonym">Cocoa</name>
    <dbReference type="NCBI Taxonomy" id="3641"/>
    <lineage>
        <taxon>Eukaryota</taxon>
        <taxon>Viridiplantae</taxon>
        <taxon>Streptophyta</taxon>
        <taxon>Embryophyta</taxon>
        <taxon>Tracheophyta</taxon>
        <taxon>Spermatophyta</taxon>
        <taxon>Magnoliopsida</taxon>
        <taxon>eudicotyledons</taxon>
        <taxon>Gunneridae</taxon>
        <taxon>Pentapetalae</taxon>
        <taxon>rosids</taxon>
        <taxon>malvids</taxon>
        <taxon>Malvales</taxon>
        <taxon>Malvaceae</taxon>
        <taxon>Byttnerioideae</taxon>
        <taxon>Theobroma</taxon>
    </lineage>
</organism>
<feature type="region of interest" description="Disordered" evidence="9">
    <location>
        <begin position="88"/>
        <end position="135"/>
    </location>
</feature>
<dbReference type="InterPro" id="IPR052426">
    <property type="entry name" value="Plant_dev_regulator"/>
</dbReference>
<keyword evidence="7" id="KW-0539">Nucleus</keyword>
<evidence type="ECO:0000256" key="9">
    <source>
        <dbReference type="SAM" id="MobiDB-lite"/>
    </source>
</evidence>
<dbReference type="AlphaFoldDB" id="A0A061FLY1"/>
<evidence type="ECO:0000256" key="6">
    <source>
        <dbReference type="ARBA" id="ARBA00023163"/>
    </source>
</evidence>
<evidence type="ECO:0000256" key="8">
    <source>
        <dbReference type="PROSITE-ProRule" id="PRU00042"/>
    </source>
</evidence>
<evidence type="ECO:0000256" key="4">
    <source>
        <dbReference type="ARBA" id="ARBA00022833"/>
    </source>
</evidence>
<dbReference type="InParanoid" id="A0A061FLY1"/>
<keyword evidence="12" id="KW-1185">Reference proteome</keyword>
<reference evidence="11 12" key="1">
    <citation type="journal article" date="2013" name="Genome Biol.">
        <title>The genome sequence of the most widely cultivated cacao type and its use to identify candidate genes regulating pod color.</title>
        <authorList>
            <person name="Motamayor J.C."/>
            <person name="Mockaitis K."/>
            <person name="Schmutz J."/>
            <person name="Haiminen N."/>
            <person name="Iii D.L."/>
            <person name="Cornejo O."/>
            <person name="Findley S.D."/>
            <person name="Zheng P."/>
            <person name="Utro F."/>
            <person name="Royaert S."/>
            <person name="Saski C."/>
            <person name="Jenkins J."/>
            <person name="Podicheti R."/>
            <person name="Zhao M."/>
            <person name="Scheffler B.E."/>
            <person name="Stack J.C."/>
            <person name="Feltus F.A."/>
            <person name="Mustiga G.M."/>
            <person name="Amores F."/>
            <person name="Phillips W."/>
            <person name="Marelli J.P."/>
            <person name="May G.D."/>
            <person name="Shapiro H."/>
            <person name="Ma J."/>
            <person name="Bustamante C.D."/>
            <person name="Schnell R.J."/>
            <person name="Main D."/>
            <person name="Gilbert D."/>
            <person name="Parida L."/>
            <person name="Kuhn D.N."/>
        </authorList>
    </citation>
    <scope>NUCLEOTIDE SEQUENCE [LARGE SCALE GENOMIC DNA]</scope>
    <source>
        <strain evidence="12">cv. Matina 1-6</strain>
    </source>
</reference>
<keyword evidence="2" id="KW-0479">Metal-binding</keyword>
<name>A0A061FLY1_THECC</name>
<dbReference type="eggNOG" id="ENOG502S3DH">
    <property type="taxonomic scope" value="Eukaryota"/>
</dbReference>
<evidence type="ECO:0000259" key="10">
    <source>
        <dbReference type="PROSITE" id="PS50157"/>
    </source>
</evidence>
<dbReference type="EMBL" id="CM001888">
    <property type="protein sequence ID" value="EOY18086.1"/>
    <property type="molecule type" value="Genomic_DNA"/>
</dbReference>
<dbReference type="InterPro" id="IPR013087">
    <property type="entry name" value="Znf_C2H2_type"/>
</dbReference>
<feature type="region of interest" description="Disordered" evidence="9">
    <location>
        <begin position="152"/>
        <end position="171"/>
    </location>
</feature>
<dbReference type="Gramene" id="EOY18086">
    <property type="protein sequence ID" value="EOY18086"/>
    <property type="gene ID" value="TCM_042734"/>
</dbReference>
<gene>
    <name evidence="11" type="ORF">TCM_042734</name>
</gene>
<dbReference type="PROSITE" id="PS00028">
    <property type="entry name" value="ZINC_FINGER_C2H2_1"/>
    <property type="match status" value="1"/>
</dbReference>
<evidence type="ECO:0000256" key="2">
    <source>
        <dbReference type="ARBA" id="ARBA00022723"/>
    </source>
</evidence>